<feature type="compositionally biased region" description="Basic and acidic residues" evidence="2">
    <location>
        <begin position="280"/>
        <end position="293"/>
    </location>
</feature>
<dbReference type="KEGG" id="aprc:113855813"/>
<dbReference type="InterPro" id="IPR012677">
    <property type="entry name" value="Nucleotide-bd_a/b_plait_sf"/>
</dbReference>
<evidence type="ECO:0000256" key="2">
    <source>
        <dbReference type="SAM" id="MobiDB-lite"/>
    </source>
</evidence>
<dbReference type="PANTHER" id="PTHR32343:SF29">
    <property type="entry name" value="RNA-BINDING (RRM_RBD_RNP MOTIFS) FAMILY PROTEIN"/>
    <property type="match status" value="1"/>
</dbReference>
<dbReference type="InterPro" id="IPR000504">
    <property type="entry name" value="RRM_dom"/>
</dbReference>
<reference evidence="4" key="1">
    <citation type="journal article" date="2019" name="Toxins">
        <title>Detection of Abrin-Like and Prepropulchellin-Like Toxin Genes and Transcripts Using Whole Genome Sequencing and Full-Length Transcript Sequencing of Abrus precatorius.</title>
        <authorList>
            <person name="Hovde B.T."/>
            <person name="Daligault H.E."/>
            <person name="Hanschen E.R."/>
            <person name="Kunde Y.A."/>
            <person name="Johnson M.B."/>
            <person name="Starkenburg S.R."/>
            <person name="Johnson S.L."/>
        </authorList>
    </citation>
    <scope>NUCLEOTIDE SEQUENCE [LARGE SCALE GENOMIC DNA]</scope>
</reference>
<feature type="compositionally biased region" description="Basic and acidic residues" evidence="2">
    <location>
        <begin position="306"/>
        <end position="315"/>
    </location>
</feature>
<organism evidence="4 5">
    <name type="scientific">Abrus precatorius</name>
    <name type="common">Indian licorice</name>
    <name type="synonym">Glycine abrus</name>
    <dbReference type="NCBI Taxonomy" id="3816"/>
    <lineage>
        <taxon>Eukaryota</taxon>
        <taxon>Viridiplantae</taxon>
        <taxon>Streptophyta</taxon>
        <taxon>Embryophyta</taxon>
        <taxon>Tracheophyta</taxon>
        <taxon>Spermatophyta</taxon>
        <taxon>Magnoliopsida</taxon>
        <taxon>eudicotyledons</taxon>
        <taxon>Gunneridae</taxon>
        <taxon>Pentapetalae</taxon>
        <taxon>rosids</taxon>
        <taxon>fabids</taxon>
        <taxon>Fabales</taxon>
        <taxon>Fabaceae</taxon>
        <taxon>Papilionoideae</taxon>
        <taxon>50 kb inversion clade</taxon>
        <taxon>NPAAA clade</taxon>
        <taxon>indigoferoid/millettioid clade</taxon>
        <taxon>Abreae</taxon>
        <taxon>Abrus</taxon>
    </lineage>
</organism>
<dbReference type="GeneID" id="113855813"/>
<gene>
    <name evidence="5" type="primary">LOC113855813</name>
</gene>
<dbReference type="AlphaFoldDB" id="A0A8B8KJ03"/>
<feature type="region of interest" description="Disordered" evidence="2">
    <location>
        <begin position="280"/>
        <end position="315"/>
    </location>
</feature>
<evidence type="ECO:0000313" key="4">
    <source>
        <dbReference type="Proteomes" id="UP000694853"/>
    </source>
</evidence>
<protein>
    <submittedName>
        <fullName evidence="5">Binding partner of ACD11 1-like</fullName>
    </submittedName>
</protein>
<feature type="domain" description="RRM" evidence="3">
    <location>
        <begin position="32"/>
        <end position="106"/>
    </location>
</feature>
<dbReference type="PROSITE" id="PS50102">
    <property type="entry name" value="RRM"/>
    <property type="match status" value="1"/>
</dbReference>
<dbReference type="Gene3D" id="3.30.70.330">
    <property type="match status" value="1"/>
</dbReference>
<dbReference type="RefSeq" id="XP_027343243.1">
    <property type="nucleotide sequence ID" value="XM_027487442.1"/>
</dbReference>
<dbReference type="OrthoDB" id="7763451at2759"/>
<accession>A0A8B8KJ03</accession>
<dbReference type="PANTHER" id="PTHR32343">
    <property type="entry name" value="SERINE/ARGININE-RICH SPLICING FACTOR"/>
    <property type="match status" value="1"/>
</dbReference>
<dbReference type="Proteomes" id="UP000694853">
    <property type="component" value="Unplaced"/>
</dbReference>
<evidence type="ECO:0000259" key="3">
    <source>
        <dbReference type="PROSITE" id="PS50102"/>
    </source>
</evidence>
<name>A0A8B8KJ03_ABRPR</name>
<dbReference type="SUPFAM" id="SSF54928">
    <property type="entry name" value="RNA-binding domain, RBD"/>
    <property type="match status" value="1"/>
</dbReference>
<keyword evidence="1" id="KW-0694">RNA-binding</keyword>
<proteinExistence type="predicted"/>
<dbReference type="GO" id="GO:0003723">
    <property type="term" value="F:RNA binding"/>
    <property type="evidence" value="ECO:0007669"/>
    <property type="project" value="UniProtKB-UniRule"/>
</dbReference>
<dbReference type="InterPro" id="IPR035979">
    <property type="entry name" value="RBD_domain_sf"/>
</dbReference>
<sequence length="315" mass="34317">MQAPLNDTDQVVEAIPRSTATPIWTNNVSDIKTVKVSNISMSANEKDIEGFFSFSGDIQNIEMLRETESTQVAYVTFRDSQGADTAVLLTGSNIVNIPVTITPVENYQLPPVALPSTPEKKQTPAGVKKAEDAVSTMLAKGFILGKDALNKAKSFDERHHLTSNASATVASIDRKMGISDKLSIGTTIVNEKVREMDEKYQVFEKTKCAIAVAEQKASIAGSAIMSNPYVLTGAMWVSNAITAVAKAAEDVTTMTKKKLELAEVEKKDFIYSERKSTLDELEKHQNQKLHNEDSPAAPLKVPVNSGHDDKKLETS</sequence>
<evidence type="ECO:0000313" key="5">
    <source>
        <dbReference type="RefSeq" id="XP_027343243.1"/>
    </source>
</evidence>
<dbReference type="SMART" id="SM00360">
    <property type="entry name" value="RRM"/>
    <property type="match status" value="1"/>
</dbReference>
<dbReference type="Pfam" id="PF00076">
    <property type="entry name" value="RRM_1"/>
    <property type="match status" value="1"/>
</dbReference>
<reference evidence="5" key="2">
    <citation type="submission" date="2025-08" db="UniProtKB">
        <authorList>
            <consortium name="RefSeq"/>
        </authorList>
    </citation>
    <scope>IDENTIFICATION</scope>
    <source>
        <tissue evidence="5">Young leaves</tissue>
    </source>
</reference>
<evidence type="ECO:0000256" key="1">
    <source>
        <dbReference type="PROSITE-ProRule" id="PRU00176"/>
    </source>
</evidence>
<keyword evidence="4" id="KW-1185">Reference proteome</keyword>